<feature type="transmembrane region" description="Helical" evidence="1">
    <location>
        <begin position="15"/>
        <end position="37"/>
    </location>
</feature>
<proteinExistence type="predicted"/>
<feature type="non-terminal residue" evidence="2">
    <location>
        <position position="1"/>
    </location>
</feature>
<protein>
    <submittedName>
        <fullName evidence="2">Uncharacterized protein</fullName>
    </submittedName>
</protein>
<name>L2GJD0_VITCO</name>
<dbReference type="AlphaFoldDB" id="L2GJD0"/>
<dbReference type="HOGENOM" id="CLU_1860112_0_0_1"/>
<dbReference type="VEuPathDB" id="MicrosporidiaDB:VICG_02215"/>
<dbReference type="RefSeq" id="XP_007605659.1">
    <property type="nucleotide sequence ID" value="XM_007605597.1"/>
</dbReference>
<keyword evidence="1" id="KW-0812">Transmembrane</keyword>
<keyword evidence="3" id="KW-1185">Reference proteome</keyword>
<dbReference type="InParanoid" id="L2GJD0"/>
<dbReference type="GeneID" id="19882924"/>
<evidence type="ECO:0000256" key="1">
    <source>
        <dbReference type="SAM" id="Phobius"/>
    </source>
</evidence>
<keyword evidence="1" id="KW-0472">Membrane</keyword>
<organism evidence="2 3">
    <name type="scientific">Vittaforma corneae (strain ATCC 50505)</name>
    <name type="common">Microsporidian parasite</name>
    <name type="synonym">Nosema corneum</name>
    <dbReference type="NCBI Taxonomy" id="993615"/>
    <lineage>
        <taxon>Eukaryota</taxon>
        <taxon>Fungi</taxon>
        <taxon>Fungi incertae sedis</taxon>
        <taxon>Microsporidia</taxon>
        <taxon>Nosematidae</taxon>
        <taxon>Vittaforma</taxon>
    </lineage>
</organism>
<gene>
    <name evidence="2" type="ORF">VICG_02215</name>
</gene>
<dbReference type="EMBL" id="JH370292">
    <property type="protein sequence ID" value="ELA40749.1"/>
    <property type="molecule type" value="Genomic_DNA"/>
</dbReference>
<sequence length="138" mass="15472">LQSCVKSSLFVNPVVATLVLQLTPLLPNYSSVLLPIFLPSKMFHHTPKISTFLIPFLLIFTTTYLYPPSIFFLPSILLFLYFSCPAGTHKPHVSFCPVSPLWPPLWNIRSADAEIPTGRKSCNHSSLLLSQQSTPKIF</sequence>
<keyword evidence="1" id="KW-1133">Transmembrane helix</keyword>
<evidence type="ECO:0000313" key="3">
    <source>
        <dbReference type="Proteomes" id="UP000011082"/>
    </source>
</evidence>
<evidence type="ECO:0000313" key="2">
    <source>
        <dbReference type="EMBL" id="ELA40749.1"/>
    </source>
</evidence>
<feature type="transmembrane region" description="Helical" evidence="1">
    <location>
        <begin position="49"/>
        <end position="82"/>
    </location>
</feature>
<reference evidence="3" key="1">
    <citation type="submission" date="2011-05" db="EMBL/GenBank/DDBJ databases">
        <title>The genome sequence of Vittaforma corneae strain ATCC 50505.</title>
        <authorList>
            <consortium name="The Broad Institute Genome Sequencing Platform"/>
            <person name="Cuomo C."/>
            <person name="Didier E."/>
            <person name="Bowers L."/>
            <person name="Young S.K."/>
            <person name="Zeng Q."/>
            <person name="Gargeya S."/>
            <person name="Fitzgerald M."/>
            <person name="Haas B."/>
            <person name="Abouelleil A."/>
            <person name="Alvarado L."/>
            <person name="Arachchi H.M."/>
            <person name="Berlin A."/>
            <person name="Chapman S.B."/>
            <person name="Gearin G."/>
            <person name="Goldberg J."/>
            <person name="Griggs A."/>
            <person name="Gujja S."/>
            <person name="Hansen M."/>
            <person name="Heiman D."/>
            <person name="Howarth C."/>
            <person name="Larimer J."/>
            <person name="Lui A."/>
            <person name="MacDonald P.J.P."/>
            <person name="McCowen C."/>
            <person name="Montmayeur A."/>
            <person name="Murphy C."/>
            <person name="Neiman D."/>
            <person name="Pearson M."/>
            <person name="Priest M."/>
            <person name="Roberts A."/>
            <person name="Saif S."/>
            <person name="Shea T."/>
            <person name="Sisk P."/>
            <person name="Stolte C."/>
            <person name="Sykes S."/>
            <person name="Wortman J."/>
            <person name="Nusbaum C."/>
            <person name="Birren B."/>
        </authorList>
    </citation>
    <scope>NUCLEOTIDE SEQUENCE [LARGE SCALE GENOMIC DNA]</scope>
    <source>
        <strain evidence="3">ATCC 50505</strain>
    </source>
</reference>
<dbReference type="Proteomes" id="UP000011082">
    <property type="component" value="Unassembled WGS sequence"/>
</dbReference>
<accession>L2GJD0</accession>